<name>A0A4R8UUV3_9MICO</name>
<accession>A0A4R8UUV3</accession>
<comment type="similarity">
    <text evidence="1">Belongs to the RelE toxin family.</text>
</comment>
<dbReference type="SUPFAM" id="SSF143011">
    <property type="entry name" value="RelE-like"/>
    <property type="match status" value="1"/>
</dbReference>
<proteinExistence type="inferred from homology"/>
<dbReference type="PANTHER" id="PTHR35601">
    <property type="entry name" value="TOXIN RELE"/>
    <property type="match status" value="1"/>
</dbReference>
<evidence type="ECO:0000313" key="3">
    <source>
        <dbReference type="EMBL" id="TFB71286.1"/>
    </source>
</evidence>
<evidence type="ECO:0000256" key="1">
    <source>
        <dbReference type="ARBA" id="ARBA00006226"/>
    </source>
</evidence>
<dbReference type="PANTHER" id="PTHR35601:SF1">
    <property type="entry name" value="TOXIN RELE"/>
    <property type="match status" value="1"/>
</dbReference>
<organism evidence="3 4">
    <name type="scientific">Cryobacterium glaciale</name>
    <dbReference type="NCBI Taxonomy" id="1259145"/>
    <lineage>
        <taxon>Bacteria</taxon>
        <taxon>Bacillati</taxon>
        <taxon>Actinomycetota</taxon>
        <taxon>Actinomycetes</taxon>
        <taxon>Micrococcales</taxon>
        <taxon>Microbacteriaceae</taxon>
        <taxon>Cryobacterium</taxon>
    </lineage>
</organism>
<reference evidence="3 4" key="1">
    <citation type="submission" date="2019-03" db="EMBL/GenBank/DDBJ databases">
        <title>Genomics of glacier-inhabiting Cryobacterium strains.</title>
        <authorList>
            <person name="Liu Q."/>
            <person name="Xin Y.-H."/>
        </authorList>
    </citation>
    <scope>NUCLEOTIDE SEQUENCE [LARGE SCALE GENOMIC DNA]</scope>
    <source>
        <strain evidence="3 4">HLT2-23</strain>
    </source>
</reference>
<comment type="caution">
    <text evidence="3">The sequence shown here is derived from an EMBL/GenBank/DDBJ whole genome shotgun (WGS) entry which is preliminary data.</text>
</comment>
<evidence type="ECO:0000313" key="4">
    <source>
        <dbReference type="Proteomes" id="UP000298173"/>
    </source>
</evidence>
<dbReference type="AlphaFoldDB" id="A0A4R8UUV3"/>
<dbReference type="InterPro" id="IPR035093">
    <property type="entry name" value="RelE/ParE_toxin_dom_sf"/>
</dbReference>
<dbReference type="Gene3D" id="3.30.2310.20">
    <property type="entry name" value="RelE-like"/>
    <property type="match status" value="1"/>
</dbReference>
<dbReference type="Proteomes" id="UP000298173">
    <property type="component" value="Unassembled WGS sequence"/>
</dbReference>
<evidence type="ECO:0000256" key="2">
    <source>
        <dbReference type="ARBA" id="ARBA00022649"/>
    </source>
</evidence>
<dbReference type="InterPro" id="IPR007712">
    <property type="entry name" value="RelE/ParE_toxin"/>
</dbReference>
<dbReference type="OrthoDB" id="5326046at2"/>
<protein>
    <submittedName>
        <fullName evidence="3">Type II toxin-antitoxin system RelE/ParE family toxin</fullName>
    </submittedName>
</protein>
<keyword evidence="4" id="KW-1185">Reference proteome</keyword>
<dbReference type="RefSeq" id="WP_134503802.1">
    <property type="nucleotide sequence ID" value="NZ_SOEY01000028.1"/>
</dbReference>
<dbReference type="EMBL" id="SOEY01000028">
    <property type="protein sequence ID" value="TFB71286.1"/>
    <property type="molecule type" value="Genomic_DNA"/>
</dbReference>
<sequence>MSYTIRFTPRAAKQVRKLDSAPAKRIRDFLEQKLSQLDNPRQLGKKLVNNEFWRYRVGDYRILTNIDDDQILILVVEVAHRREVYDKR</sequence>
<keyword evidence="2" id="KW-1277">Toxin-antitoxin system</keyword>
<dbReference type="Pfam" id="PF05016">
    <property type="entry name" value="ParE_toxin"/>
    <property type="match status" value="1"/>
</dbReference>
<gene>
    <name evidence="3" type="ORF">E3O06_13090</name>
</gene>